<dbReference type="InterPro" id="IPR036866">
    <property type="entry name" value="RibonucZ/Hydroxyglut_hydro"/>
</dbReference>
<evidence type="ECO:0000256" key="6">
    <source>
        <dbReference type="ARBA" id="ARBA00022833"/>
    </source>
</evidence>
<comment type="catalytic activity">
    <reaction evidence="1 7">
        <text>an S-(2-hydroxyacyl)glutathione + H2O = a 2-hydroxy carboxylate + glutathione + H(+)</text>
        <dbReference type="Rhea" id="RHEA:21864"/>
        <dbReference type="ChEBI" id="CHEBI:15377"/>
        <dbReference type="ChEBI" id="CHEBI:15378"/>
        <dbReference type="ChEBI" id="CHEBI:57925"/>
        <dbReference type="ChEBI" id="CHEBI:58896"/>
        <dbReference type="ChEBI" id="CHEBI:71261"/>
        <dbReference type="EC" id="3.1.2.6"/>
    </reaction>
</comment>
<feature type="binding site" evidence="7">
    <location>
        <position position="144"/>
    </location>
    <ligand>
        <name>Zn(2+)</name>
        <dbReference type="ChEBI" id="CHEBI:29105"/>
        <label>1</label>
    </ligand>
</feature>
<dbReference type="Pfam" id="PF00753">
    <property type="entry name" value="Lactamase_B"/>
    <property type="match status" value="1"/>
</dbReference>
<dbReference type="AlphaFoldDB" id="A0A8I1GG20"/>
<dbReference type="PANTHER" id="PTHR43705">
    <property type="entry name" value="HYDROXYACYLGLUTATHIONE HYDROLASE"/>
    <property type="match status" value="1"/>
</dbReference>
<keyword evidence="10" id="KW-1185">Reference proteome</keyword>
<sequence>MSHLEVRLFPCLSDNFGVLIHDPVTGVTASIDAPDGEAVRRELESAGWTLTHILVTHHHWDHIQGLQALKRDSNCTIYGPAREAAELPVVDVEVHEDDRVAFGPFEVEVIETPGHTPGHVAYFIPDAIQAEIAGQKSGLAFVGDTLFSVGCGRVNDGRYSDMWHSLEKLMRLPERTLLYVGHEYTQSNIKFALAVEPENIALQKRKEEVDRLRADGKPTLPVTLAKELETNPFLRPFSPEIRKSLDIGPDVSDEAVFEELRRRKDRF</sequence>
<dbReference type="InterPro" id="IPR032282">
    <property type="entry name" value="HAGH_C"/>
</dbReference>
<name>A0A8I1GG20_9HYPH</name>
<dbReference type="EC" id="3.1.2.6" evidence="7"/>
<feature type="binding site" evidence="7">
    <location>
        <position position="57"/>
    </location>
    <ligand>
        <name>Zn(2+)</name>
        <dbReference type="ChEBI" id="CHEBI:29105"/>
        <label>1</label>
    </ligand>
</feature>
<comment type="similarity">
    <text evidence="3 7">Belongs to the metallo-beta-lactamase superfamily. Glyoxalase II family.</text>
</comment>
<comment type="pathway">
    <text evidence="2 7">Secondary metabolite metabolism; methylglyoxal degradation; (R)-lactate from methylglyoxal: step 2/2.</text>
</comment>
<protein>
    <recommendedName>
        <fullName evidence="7">Hydroxyacylglutathione hydrolase</fullName>
        <ecNumber evidence="7">3.1.2.6</ecNumber>
    </recommendedName>
    <alternativeName>
        <fullName evidence="7">Glyoxalase II</fullName>
        <shortName evidence="7">Glx II</shortName>
    </alternativeName>
</protein>
<dbReference type="Gene3D" id="3.60.15.10">
    <property type="entry name" value="Ribonuclease Z/Hydroxyacylglutathione hydrolase-like"/>
    <property type="match status" value="1"/>
</dbReference>
<dbReference type="Pfam" id="PF16123">
    <property type="entry name" value="HAGH_C"/>
    <property type="match status" value="1"/>
</dbReference>
<dbReference type="SMART" id="SM00849">
    <property type="entry name" value="Lactamase_B"/>
    <property type="match status" value="1"/>
</dbReference>
<keyword evidence="6 7" id="KW-0862">Zinc</keyword>
<accession>A0A8I1GG20</accession>
<feature type="binding site" evidence="7">
    <location>
        <position position="115"/>
    </location>
    <ligand>
        <name>Zn(2+)</name>
        <dbReference type="ChEBI" id="CHEBI:29105"/>
        <label>1</label>
    </ligand>
</feature>
<comment type="caution">
    <text evidence="9">The sequence shown here is derived from an EMBL/GenBank/DDBJ whole genome shotgun (WGS) entry which is preliminary data.</text>
</comment>
<dbReference type="HAMAP" id="MF_01374">
    <property type="entry name" value="Glyoxalase_2"/>
    <property type="match status" value="1"/>
</dbReference>
<dbReference type="GO" id="GO:0004416">
    <property type="term" value="F:hydroxyacylglutathione hydrolase activity"/>
    <property type="evidence" value="ECO:0007669"/>
    <property type="project" value="UniProtKB-UniRule"/>
</dbReference>
<dbReference type="GO" id="GO:0046872">
    <property type="term" value="F:metal ion binding"/>
    <property type="evidence" value="ECO:0007669"/>
    <property type="project" value="UniProtKB-KW"/>
</dbReference>
<comment type="cofactor">
    <cofactor evidence="7">
        <name>Zn(2+)</name>
        <dbReference type="ChEBI" id="CHEBI:29105"/>
    </cofactor>
    <text evidence="7">Binds 2 Zn(2+) ions per subunit.</text>
</comment>
<dbReference type="PIRSF" id="PIRSF005457">
    <property type="entry name" value="Glx"/>
    <property type="match status" value="1"/>
</dbReference>
<evidence type="ECO:0000256" key="5">
    <source>
        <dbReference type="ARBA" id="ARBA00022801"/>
    </source>
</evidence>
<feature type="binding site" evidence="7">
    <location>
        <position position="182"/>
    </location>
    <ligand>
        <name>Zn(2+)</name>
        <dbReference type="ChEBI" id="CHEBI:29105"/>
        <label>2</label>
    </ligand>
</feature>
<dbReference type="SUPFAM" id="SSF56281">
    <property type="entry name" value="Metallo-hydrolase/oxidoreductase"/>
    <property type="match status" value="1"/>
</dbReference>
<gene>
    <name evidence="7 9" type="primary">gloB</name>
    <name evidence="9" type="ORF">JDN41_01330</name>
</gene>
<evidence type="ECO:0000256" key="3">
    <source>
        <dbReference type="ARBA" id="ARBA00006759"/>
    </source>
</evidence>
<feature type="binding site" evidence="7">
    <location>
        <position position="59"/>
    </location>
    <ligand>
        <name>Zn(2+)</name>
        <dbReference type="ChEBI" id="CHEBI:29105"/>
        <label>1</label>
    </ligand>
</feature>
<feature type="binding site" evidence="7">
    <location>
        <position position="144"/>
    </location>
    <ligand>
        <name>Zn(2+)</name>
        <dbReference type="ChEBI" id="CHEBI:29105"/>
        <label>2</label>
    </ligand>
</feature>
<evidence type="ECO:0000256" key="1">
    <source>
        <dbReference type="ARBA" id="ARBA00001623"/>
    </source>
</evidence>
<dbReference type="GO" id="GO:0019243">
    <property type="term" value="P:methylglyoxal catabolic process to D-lactate via S-lactoyl-glutathione"/>
    <property type="evidence" value="ECO:0007669"/>
    <property type="project" value="UniProtKB-UniRule"/>
</dbReference>
<dbReference type="RefSeq" id="WP_037238017.1">
    <property type="nucleotide sequence ID" value="NZ_JAEMUK010000002.1"/>
</dbReference>
<feature type="binding site" evidence="7">
    <location>
        <position position="61"/>
    </location>
    <ligand>
        <name>Zn(2+)</name>
        <dbReference type="ChEBI" id="CHEBI:29105"/>
        <label>2</label>
    </ligand>
</feature>
<feature type="domain" description="Metallo-beta-lactamase" evidence="8">
    <location>
        <begin position="14"/>
        <end position="182"/>
    </location>
</feature>
<evidence type="ECO:0000259" key="8">
    <source>
        <dbReference type="SMART" id="SM00849"/>
    </source>
</evidence>
<evidence type="ECO:0000256" key="7">
    <source>
        <dbReference type="HAMAP-Rule" id="MF_01374"/>
    </source>
</evidence>
<feature type="binding site" evidence="7">
    <location>
        <position position="62"/>
    </location>
    <ligand>
        <name>Zn(2+)</name>
        <dbReference type="ChEBI" id="CHEBI:29105"/>
        <label>2</label>
    </ligand>
</feature>
<evidence type="ECO:0000313" key="10">
    <source>
        <dbReference type="Proteomes" id="UP000623250"/>
    </source>
</evidence>
<dbReference type="PANTHER" id="PTHR43705:SF1">
    <property type="entry name" value="HYDROXYACYLGLUTATHIONE HYDROLASE GLOB"/>
    <property type="match status" value="1"/>
</dbReference>
<evidence type="ECO:0000313" key="9">
    <source>
        <dbReference type="EMBL" id="MBJ7542197.1"/>
    </source>
</evidence>
<dbReference type="CDD" id="cd07723">
    <property type="entry name" value="hydroxyacylglutathione_hydrolase_MBL-fold"/>
    <property type="match status" value="1"/>
</dbReference>
<comment type="subunit">
    <text evidence="7">Monomer.</text>
</comment>
<dbReference type="NCBIfam" id="TIGR03413">
    <property type="entry name" value="GSH_gloB"/>
    <property type="match status" value="1"/>
</dbReference>
<dbReference type="InterPro" id="IPR035680">
    <property type="entry name" value="Clx_II_MBL"/>
</dbReference>
<comment type="function">
    <text evidence="7">Thiolesterase that catalyzes the hydrolysis of S-D-lactoyl-glutathione to form glutathione and D-lactic acid.</text>
</comment>
<dbReference type="InterPro" id="IPR050110">
    <property type="entry name" value="Glyoxalase_II_hydrolase"/>
</dbReference>
<organism evidence="9 10">
    <name type="scientific">Rhodomicrobium udaipurense</name>
    <dbReference type="NCBI Taxonomy" id="1202716"/>
    <lineage>
        <taxon>Bacteria</taxon>
        <taxon>Pseudomonadati</taxon>
        <taxon>Pseudomonadota</taxon>
        <taxon>Alphaproteobacteria</taxon>
        <taxon>Hyphomicrobiales</taxon>
        <taxon>Hyphomicrobiaceae</taxon>
        <taxon>Rhodomicrobium</taxon>
    </lineage>
</organism>
<dbReference type="InterPro" id="IPR017782">
    <property type="entry name" value="Hydroxyacylglutathione_Hdrlase"/>
</dbReference>
<dbReference type="InterPro" id="IPR001279">
    <property type="entry name" value="Metallo-B-lactamas"/>
</dbReference>
<dbReference type="EMBL" id="JAEMUK010000002">
    <property type="protein sequence ID" value="MBJ7542197.1"/>
    <property type="molecule type" value="Genomic_DNA"/>
</dbReference>
<dbReference type="UniPathway" id="UPA00619">
    <property type="reaction ID" value="UER00676"/>
</dbReference>
<evidence type="ECO:0000256" key="4">
    <source>
        <dbReference type="ARBA" id="ARBA00022723"/>
    </source>
</evidence>
<keyword evidence="5 7" id="KW-0378">Hydrolase</keyword>
<reference evidence="9 10" key="1">
    <citation type="submission" date="2020-12" db="EMBL/GenBank/DDBJ databases">
        <title>Revised draft genomes of Rhodomicrobium vannielii ATCC 17100 and Rhodomicrobium udaipurense JA643.</title>
        <authorList>
            <person name="Conners E.M."/>
            <person name="Davenport E.J."/>
            <person name="Bose A."/>
        </authorList>
    </citation>
    <scope>NUCLEOTIDE SEQUENCE [LARGE SCALE GENOMIC DNA]</scope>
    <source>
        <strain evidence="9 10">JA643</strain>
    </source>
</reference>
<evidence type="ECO:0000256" key="2">
    <source>
        <dbReference type="ARBA" id="ARBA00004963"/>
    </source>
</evidence>
<proteinExistence type="inferred from homology"/>
<dbReference type="Proteomes" id="UP000623250">
    <property type="component" value="Unassembled WGS sequence"/>
</dbReference>
<keyword evidence="4 7" id="KW-0479">Metal-binding</keyword>